<dbReference type="EC" id="6.3.4.3" evidence="8"/>
<keyword evidence="3 8" id="KW-0436">Ligase</keyword>
<evidence type="ECO:0000256" key="5">
    <source>
        <dbReference type="ARBA" id="ARBA00022840"/>
    </source>
</evidence>
<comment type="caution">
    <text evidence="9">The sequence shown here is derived from an EMBL/GenBank/DDBJ whole genome shotgun (WGS) entry which is preliminary data.</text>
</comment>
<feature type="binding site" evidence="8">
    <location>
        <begin position="68"/>
        <end position="75"/>
    </location>
    <ligand>
        <name>ATP</name>
        <dbReference type="ChEBI" id="CHEBI:30616"/>
    </ligand>
</feature>
<evidence type="ECO:0000256" key="6">
    <source>
        <dbReference type="ARBA" id="ARBA00049033"/>
    </source>
</evidence>
<evidence type="ECO:0000256" key="7">
    <source>
        <dbReference type="ARBA" id="ARBA00061363"/>
    </source>
</evidence>
<keyword evidence="10" id="KW-1185">Reference proteome</keyword>
<gene>
    <name evidence="8 9" type="primary">fhs</name>
    <name evidence="9" type="ORF">CLOHYLEM_06355</name>
</gene>
<sequence>MGFKSDIEIAQGAEMKVINDIASSIGIPDRYVENYGKYKAKIDYRYYTDELAERPDAKLILVTAINPTPAGEGKTTTTIGVADAMNRLGKKTMVALREPSLGPVFGVKGGAAGGGYAQVVPMEDINLHFTGDLHAIGTANNLIAAMLDNHIHQGNALDIDTNKVTWRRCVDMNDRQLRSIVDGLGSKADGVTRQDGFDITVASEIMAVFCLAKDITDLKERVSRIIVAYSRSGKPVTAGDLNAQGAVAALLKDALKPNLVQTLEGTPAFIHGGPFANIAHGCNSVIATRMGMKLADYMVTEAGFGADLGAEKFVDIKCRMSGLRPNAVILVATIKALKYNGGVAKADLQEENLVALEKGLPNLLKHIENITKVYGLPAVVAINKFPADTEAELDLVREKCRELGVNVALSDVWAEGGAGGRELAGEVIRLCEGESTMKFVYDTDAGVQEKIEAIAGKVYGADGVDYTPKALKEIKNLESIGLGGLPICMAKNQYSLTDDPKKLGRPEGFRITIRDVAASAGAGFLVALTGDIMKMPDLPKVPSAEKIDVDENGVISGLF</sequence>
<dbReference type="InterPro" id="IPR020628">
    <property type="entry name" value="Formate_THF_ligase_CS"/>
</dbReference>
<evidence type="ECO:0000313" key="10">
    <source>
        <dbReference type="Proteomes" id="UP000004893"/>
    </source>
</evidence>
<dbReference type="GO" id="GO:0004329">
    <property type="term" value="F:formate-tetrahydrofolate ligase activity"/>
    <property type="evidence" value="ECO:0007669"/>
    <property type="project" value="UniProtKB-UniRule"/>
</dbReference>
<dbReference type="Gene3D" id="3.30.1510.10">
    <property type="entry name" value="Domain 2, N(10)-formyltetrahydrofolate synthetase"/>
    <property type="match status" value="1"/>
</dbReference>
<dbReference type="UniPathway" id="UPA00193"/>
<dbReference type="FunFam" id="3.10.410.10:FF:000001">
    <property type="entry name" value="Putative formate--tetrahydrofolate ligase"/>
    <property type="match status" value="1"/>
</dbReference>
<keyword evidence="4 8" id="KW-0547">Nucleotide-binding</keyword>
<evidence type="ECO:0000256" key="2">
    <source>
        <dbReference type="ARBA" id="ARBA00022563"/>
    </source>
</evidence>
<dbReference type="Gene3D" id="3.40.50.300">
    <property type="entry name" value="P-loop containing nucleotide triphosphate hydrolases"/>
    <property type="match status" value="1"/>
</dbReference>
<dbReference type="InterPro" id="IPR000559">
    <property type="entry name" value="Formate_THF_ligase"/>
</dbReference>
<protein>
    <recommendedName>
        <fullName evidence="8">Formate--tetrahydrofolate ligase</fullName>
        <ecNumber evidence="8">6.3.4.3</ecNumber>
    </recommendedName>
    <alternativeName>
        <fullName evidence="8">Formyltetrahydrofolate synthetase</fullName>
        <shortName evidence="8">FHS</shortName>
        <shortName evidence="8">FTHFS</shortName>
    </alternativeName>
</protein>
<dbReference type="HOGENOM" id="CLU_003601_3_3_9"/>
<accession>C0C2P9</accession>
<dbReference type="AlphaFoldDB" id="C0C2P9"/>
<comment type="catalytic activity">
    <reaction evidence="6 8">
        <text>(6S)-5,6,7,8-tetrahydrofolate + formate + ATP = (6R)-10-formyltetrahydrofolate + ADP + phosphate</text>
        <dbReference type="Rhea" id="RHEA:20221"/>
        <dbReference type="ChEBI" id="CHEBI:15740"/>
        <dbReference type="ChEBI" id="CHEBI:30616"/>
        <dbReference type="ChEBI" id="CHEBI:43474"/>
        <dbReference type="ChEBI" id="CHEBI:57453"/>
        <dbReference type="ChEBI" id="CHEBI:195366"/>
        <dbReference type="ChEBI" id="CHEBI:456216"/>
        <dbReference type="EC" id="6.3.4.3"/>
    </reaction>
</comment>
<dbReference type="eggNOG" id="COG2759">
    <property type="taxonomic scope" value="Bacteria"/>
</dbReference>
<dbReference type="RefSeq" id="WP_006443716.1">
    <property type="nucleotide sequence ID" value="NZ_GG657759.1"/>
</dbReference>
<keyword evidence="5 8" id="KW-0067">ATP-binding</keyword>
<dbReference type="EMBL" id="ABYI02000023">
    <property type="protein sequence ID" value="EEG73673.1"/>
    <property type="molecule type" value="Genomic_DNA"/>
</dbReference>
<dbReference type="HAMAP" id="MF_01543">
    <property type="entry name" value="FTHFS"/>
    <property type="match status" value="1"/>
</dbReference>
<evidence type="ECO:0000256" key="3">
    <source>
        <dbReference type="ARBA" id="ARBA00022598"/>
    </source>
</evidence>
<dbReference type="GO" id="GO:0035999">
    <property type="term" value="P:tetrahydrofolate interconversion"/>
    <property type="evidence" value="ECO:0007669"/>
    <property type="project" value="UniProtKB-UniRule"/>
</dbReference>
<dbReference type="SUPFAM" id="SSF52540">
    <property type="entry name" value="P-loop containing nucleoside triphosphate hydrolases"/>
    <property type="match status" value="1"/>
</dbReference>
<evidence type="ECO:0000256" key="1">
    <source>
        <dbReference type="ARBA" id="ARBA00004777"/>
    </source>
</evidence>
<organism evidence="9 10">
    <name type="scientific">[Clostridium] hylemonae DSM 15053</name>
    <dbReference type="NCBI Taxonomy" id="553973"/>
    <lineage>
        <taxon>Bacteria</taxon>
        <taxon>Bacillati</taxon>
        <taxon>Bacillota</taxon>
        <taxon>Clostridia</taxon>
        <taxon>Lachnospirales</taxon>
        <taxon>Lachnospiraceae</taxon>
    </lineage>
</organism>
<dbReference type="Gene3D" id="3.10.410.10">
    <property type="entry name" value="Formyltetrahydrofolate synthetase, domain 3"/>
    <property type="match status" value="1"/>
</dbReference>
<dbReference type="NCBIfam" id="NF010030">
    <property type="entry name" value="PRK13505.1"/>
    <property type="match status" value="1"/>
</dbReference>
<comment type="pathway">
    <text evidence="1 8">One-carbon metabolism; tetrahydrofolate interconversion.</text>
</comment>
<dbReference type="Proteomes" id="UP000004893">
    <property type="component" value="Unassembled WGS sequence"/>
</dbReference>
<dbReference type="GO" id="GO:0005524">
    <property type="term" value="F:ATP binding"/>
    <property type="evidence" value="ECO:0007669"/>
    <property type="project" value="UniProtKB-UniRule"/>
</dbReference>
<comment type="similarity">
    <text evidence="7 8">Belongs to the formate--tetrahydrofolate ligase family.</text>
</comment>
<dbReference type="FunFam" id="3.30.1510.10:FF:000001">
    <property type="entry name" value="Formate--tetrahydrofolate ligase"/>
    <property type="match status" value="1"/>
</dbReference>
<name>C0C2P9_9FIRM</name>
<evidence type="ECO:0000313" key="9">
    <source>
        <dbReference type="EMBL" id="EEG73673.1"/>
    </source>
</evidence>
<dbReference type="Pfam" id="PF01268">
    <property type="entry name" value="FTHFS"/>
    <property type="match status" value="1"/>
</dbReference>
<proteinExistence type="inferred from homology"/>
<keyword evidence="2 8" id="KW-0554">One-carbon metabolism</keyword>
<dbReference type="STRING" id="553973.CLOHYLEM_06355"/>
<evidence type="ECO:0000256" key="8">
    <source>
        <dbReference type="HAMAP-Rule" id="MF_01543"/>
    </source>
</evidence>
<evidence type="ECO:0000256" key="4">
    <source>
        <dbReference type="ARBA" id="ARBA00022741"/>
    </source>
</evidence>
<reference evidence="9" key="2">
    <citation type="submission" date="2013-06" db="EMBL/GenBank/DDBJ databases">
        <title>Draft genome sequence of Clostridium hylemonae (DSM 15053).</title>
        <authorList>
            <person name="Sudarsanam P."/>
            <person name="Ley R."/>
            <person name="Guruge J."/>
            <person name="Turnbaugh P.J."/>
            <person name="Mahowald M."/>
            <person name="Liep D."/>
            <person name="Gordon J."/>
        </authorList>
    </citation>
    <scope>NUCLEOTIDE SEQUENCE</scope>
    <source>
        <strain evidence="9">DSM 15053</strain>
    </source>
</reference>
<dbReference type="PROSITE" id="PS00721">
    <property type="entry name" value="FTHFS_1"/>
    <property type="match status" value="1"/>
</dbReference>
<dbReference type="CDD" id="cd00477">
    <property type="entry name" value="FTHFS"/>
    <property type="match status" value="1"/>
</dbReference>
<reference evidence="9" key="1">
    <citation type="submission" date="2009-02" db="EMBL/GenBank/DDBJ databases">
        <authorList>
            <person name="Fulton L."/>
            <person name="Clifton S."/>
            <person name="Fulton B."/>
            <person name="Xu J."/>
            <person name="Minx P."/>
            <person name="Pepin K.H."/>
            <person name="Johnson M."/>
            <person name="Bhonagiri V."/>
            <person name="Nash W.E."/>
            <person name="Mardis E.R."/>
            <person name="Wilson R.K."/>
        </authorList>
    </citation>
    <scope>NUCLEOTIDE SEQUENCE [LARGE SCALE GENOMIC DNA]</scope>
    <source>
        <strain evidence="9">DSM 15053</strain>
    </source>
</reference>
<dbReference type="InterPro" id="IPR027417">
    <property type="entry name" value="P-loop_NTPase"/>
</dbReference>